<evidence type="ECO:0000256" key="2">
    <source>
        <dbReference type="ARBA" id="ARBA00023163"/>
    </source>
</evidence>
<dbReference type="InterPro" id="IPR005158">
    <property type="entry name" value="BTAD"/>
</dbReference>
<dbReference type="CDD" id="cd15831">
    <property type="entry name" value="BTAD"/>
    <property type="match status" value="1"/>
</dbReference>
<gene>
    <name evidence="4" type="ORF">GCM10009799_48760</name>
</gene>
<dbReference type="Pfam" id="PF13191">
    <property type="entry name" value="AAA_16"/>
    <property type="match status" value="1"/>
</dbReference>
<dbReference type="SUPFAM" id="SSF52540">
    <property type="entry name" value="P-loop containing nucleoside triphosphate hydrolases"/>
    <property type="match status" value="1"/>
</dbReference>
<dbReference type="Pfam" id="PF03704">
    <property type="entry name" value="BTAD"/>
    <property type="match status" value="1"/>
</dbReference>
<dbReference type="SMART" id="SM01043">
    <property type="entry name" value="BTAD"/>
    <property type="match status" value="1"/>
</dbReference>
<keyword evidence="1" id="KW-0805">Transcription regulation</keyword>
<accession>A0ABP5F507</accession>
<feature type="domain" description="Bacterial transcriptional activator" evidence="3">
    <location>
        <begin position="26"/>
        <end position="171"/>
    </location>
</feature>
<dbReference type="InterPro" id="IPR029787">
    <property type="entry name" value="Nucleotide_cyclase"/>
</dbReference>
<dbReference type="Gene3D" id="1.25.40.10">
    <property type="entry name" value="Tetratricopeptide repeat domain"/>
    <property type="match status" value="1"/>
</dbReference>
<dbReference type="EMBL" id="BAAAPC010000028">
    <property type="protein sequence ID" value="GAA2014736.1"/>
    <property type="molecule type" value="Genomic_DNA"/>
</dbReference>
<proteinExistence type="predicted"/>
<evidence type="ECO:0000259" key="3">
    <source>
        <dbReference type="SMART" id="SM01043"/>
    </source>
</evidence>
<keyword evidence="2" id="KW-0804">Transcription</keyword>
<dbReference type="InterPro" id="IPR011990">
    <property type="entry name" value="TPR-like_helical_dom_sf"/>
</dbReference>
<evidence type="ECO:0000313" key="5">
    <source>
        <dbReference type="Proteomes" id="UP001501585"/>
    </source>
</evidence>
<protein>
    <recommendedName>
        <fullName evidence="3">Bacterial transcriptional activator domain-containing protein</fullName>
    </recommendedName>
</protein>
<dbReference type="InterPro" id="IPR041664">
    <property type="entry name" value="AAA_16"/>
</dbReference>
<dbReference type="PANTHER" id="PTHR35807:SF1">
    <property type="entry name" value="TRANSCRIPTIONAL REGULATOR REDD"/>
    <property type="match status" value="1"/>
</dbReference>
<dbReference type="Gene3D" id="3.40.50.300">
    <property type="entry name" value="P-loop containing nucleotide triphosphate hydrolases"/>
    <property type="match status" value="1"/>
</dbReference>
<dbReference type="Proteomes" id="UP001501585">
    <property type="component" value="Unassembled WGS sequence"/>
</dbReference>
<keyword evidence="5" id="KW-1185">Reference proteome</keyword>
<comment type="caution">
    <text evidence="4">The sequence shown here is derived from an EMBL/GenBank/DDBJ whole genome shotgun (WGS) entry which is preliminary data.</text>
</comment>
<dbReference type="InterPro" id="IPR027417">
    <property type="entry name" value="P-loop_NTPase"/>
</dbReference>
<reference evidence="5" key="1">
    <citation type="journal article" date="2019" name="Int. J. Syst. Evol. Microbiol.">
        <title>The Global Catalogue of Microorganisms (GCM) 10K type strain sequencing project: providing services to taxonomists for standard genome sequencing and annotation.</title>
        <authorList>
            <consortium name="The Broad Institute Genomics Platform"/>
            <consortium name="The Broad Institute Genome Sequencing Center for Infectious Disease"/>
            <person name="Wu L."/>
            <person name="Ma J."/>
        </authorList>
    </citation>
    <scope>NUCLEOTIDE SEQUENCE [LARGE SCALE GENOMIC DNA]</scope>
    <source>
        <strain evidence="5">JCM 15313</strain>
    </source>
</reference>
<evidence type="ECO:0000313" key="4">
    <source>
        <dbReference type="EMBL" id="GAA2014736.1"/>
    </source>
</evidence>
<dbReference type="PANTHER" id="PTHR35807">
    <property type="entry name" value="TRANSCRIPTIONAL REGULATOR REDD-RELATED"/>
    <property type="match status" value="1"/>
</dbReference>
<dbReference type="InterPro" id="IPR051677">
    <property type="entry name" value="AfsR-DnrI-RedD_regulator"/>
</dbReference>
<dbReference type="Gene3D" id="3.30.70.1230">
    <property type="entry name" value="Nucleotide cyclase"/>
    <property type="match status" value="1"/>
</dbReference>
<organism evidence="4 5">
    <name type="scientific">Nocardiopsis rhodophaea</name>
    <dbReference type="NCBI Taxonomy" id="280238"/>
    <lineage>
        <taxon>Bacteria</taxon>
        <taxon>Bacillati</taxon>
        <taxon>Actinomycetota</taxon>
        <taxon>Actinomycetes</taxon>
        <taxon>Streptosporangiales</taxon>
        <taxon>Nocardiopsidaceae</taxon>
        <taxon>Nocardiopsis</taxon>
    </lineage>
</organism>
<dbReference type="SUPFAM" id="SSF48452">
    <property type="entry name" value="TPR-like"/>
    <property type="match status" value="1"/>
</dbReference>
<evidence type="ECO:0000256" key="1">
    <source>
        <dbReference type="ARBA" id="ARBA00023015"/>
    </source>
</evidence>
<sequence>MRPNDVPPLLITQSPGYMLDIDENAVDLHVFQRKLESGRQEMASGRPKEAIFVLREALDLWRGDVLADLAEAGHNWPESTLFDNMRADALELYYEAKIARGYHREVTGGIEKLVEAEPLREGSAGLLMLALYRSGRQTEALEIYSRTHSRLAQDFGLEPGPSLRRLQERILCHDPTLDEGGSAPTVETCADKGDPQPLSVATRLSARARVQTDVSPGMLMPVTTPVGVLATAESARRCTTTIMIVRAHVGTGATTLDPSGADELLAGIHALLRMGVECCGGQVVASVGSATIALFNHEDAGDNSARAVQLALLLRDSLDMSDEQKDGLTIRALVATGELQWRSDVPDESDVSVNGALLDQCWEALPLVPVGAIWVCDRTRSLTTGTLRYTTKAGDPQYWVADGKSEDNLVETAPFIDRDHEMEILWRTFDRVEQRGIPHLITVLGNHGTGKTRLLSEFCLLVQRQARTAPLIVRYRVSRSESVDEIALAAELHSREMVDEIHDQAGSVGGVEDLVRDLALNRPVMIVVDDLHLADHETLEFFERLGTSSLPGKLLVVASGNEGFHRRYPHWGADQPNSNRIVLGPLSVDAVTEVFDNLVTSIGKCINESTWKIFHRTFGDPESEPVQRMRLMRAIPLVVGTDSFPGEFTEDAATISR</sequence>
<dbReference type="RefSeq" id="WP_344165423.1">
    <property type="nucleotide sequence ID" value="NZ_BAAAPC010000028.1"/>
</dbReference>
<name>A0ABP5F507_9ACTN</name>